<dbReference type="RefSeq" id="WP_307242504.1">
    <property type="nucleotide sequence ID" value="NZ_JAUSUZ010000001.1"/>
</dbReference>
<keyword evidence="4" id="KW-1185">Reference proteome</keyword>
<accession>A0AAE3W210</accession>
<keyword evidence="2" id="KW-0812">Transmembrane</keyword>
<evidence type="ECO:0000313" key="4">
    <source>
        <dbReference type="Proteomes" id="UP001240236"/>
    </source>
</evidence>
<evidence type="ECO:0000313" key="3">
    <source>
        <dbReference type="EMBL" id="MDQ0368076.1"/>
    </source>
</evidence>
<feature type="region of interest" description="Disordered" evidence="1">
    <location>
        <begin position="1"/>
        <end position="24"/>
    </location>
</feature>
<evidence type="ECO:0000256" key="2">
    <source>
        <dbReference type="SAM" id="Phobius"/>
    </source>
</evidence>
<sequence>MGTLGGNGDVPPPDDSDLPELPPEWRSIVIPDDASALADEAAAVRRELRERQRTEPPAPIVTRRAFLSRIVRPPSETALRIPLVIMGIAIITTLTSLFLVSWLGQPRTPAAQRTATGQTPGPGRTLPALDLIAADGSSTPLRALLPAVFVITDGCACDRLLQETLRAAPPGVRVVAVNRLPASGPPGTPTPGLLSLIDQAGSLRAVTDLPEPTGGGGVVLVDDRNEIVRTIPAATGADEYRVTLEQLR</sequence>
<name>A0AAE3W210_9ACTN</name>
<organism evidence="3 4">
    <name type="scientific">Catenuloplanes indicus</name>
    <dbReference type="NCBI Taxonomy" id="137267"/>
    <lineage>
        <taxon>Bacteria</taxon>
        <taxon>Bacillati</taxon>
        <taxon>Actinomycetota</taxon>
        <taxon>Actinomycetes</taxon>
        <taxon>Micromonosporales</taxon>
        <taxon>Micromonosporaceae</taxon>
        <taxon>Catenuloplanes</taxon>
    </lineage>
</organism>
<dbReference type="EMBL" id="JAUSUZ010000001">
    <property type="protein sequence ID" value="MDQ0368076.1"/>
    <property type="molecule type" value="Genomic_DNA"/>
</dbReference>
<dbReference type="Proteomes" id="UP001240236">
    <property type="component" value="Unassembled WGS sequence"/>
</dbReference>
<gene>
    <name evidence="3" type="ORF">J2S42_004745</name>
</gene>
<protein>
    <submittedName>
        <fullName evidence="3">Uncharacterized protein</fullName>
    </submittedName>
</protein>
<proteinExistence type="predicted"/>
<reference evidence="3 4" key="1">
    <citation type="submission" date="2023-07" db="EMBL/GenBank/DDBJ databases">
        <title>Sequencing the genomes of 1000 actinobacteria strains.</title>
        <authorList>
            <person name="Klenk H.-P."/>
        </authorList>
    </citation>
    <scope>NUCLEOTIDE SEQUENCE [LARGE SCALE GENOMIC DNA]</scope>
    <source>
        <strain evidence="3 4">DSM 44709</strain>
    </source>
</reference>
<keyword evidence="2" id="KW-0472">Membrane</keyword>
<evidence type="ECO:0000256" key="1">
    <source>
        <dbReference type="SAM" id="MobiDB-lite"/>
    </source>
</evidence>
<keyword evidence="2" id="KW-1133">Transmembrane helix</keyword>
<feature type="transmembrane region" description="Helical" evidence="2">
    <location>
        <begin position="81"/>
        <end position="103"/>
    </location>
</feature>
<dbReference type="AlphaFoldDB" id="A0AAE3W210"/>
<comment type="caution">
    <text evidence="3">The sequence shown here is derived from an EMBL/GenBank/DDBJ whole genome shotgun (WGS) entry which is preliminary data.</text>
</comment>